<comment type="caution">
    <text evidence="1">The sequence shown here is derived from an EMBL/GenBank/DDBJ whole genome shotgun (WGS) entry which is preliminary data.</text>
</comment>
<evidence type="ECO:0008006" key="3">
    <source>
        <dbReference type="Google" id="ProtNLM"/>
    </source>
</evidence>
<keyword evidence="2" id="KW-1185">Reference proteome</keyword>
<reference evidence="2" key="1">
    <citation type="journal article" date="2023" name="Mol. Phylogenet. Evol.">
        <title>Genome-scale phylogeny and comparative genomics of the fungal order Sordariales.</title>
        <authorList>
            <person name="Hensen N."/>
            <person name="Bonometti L."/>
            <person name="Westerberg I."/>
            <person name="Brannstrom I.O."/>
            <person name="Guillou S."/>
            <person name="Cros-Aarteil S."/>
            <person name="Calhoun S."/>
            <person name="Haridas S."/>
            <person name="Kuo A."/>
            <person name="Mondo S."/>
            <person name="Pangilinan J."/>
            <person name="Riley R."/>
            <person name="LaButti K."/>
            <person name="Andreopoulos B."/>
            <person name="Lipzen A."/>
            <person name="Chen C."/>
            <person name="Yan M."/>
            <person name="Daum C."/>
            <person name="Ng V."/>
            <person name="Clum A."/>
            <person name="Steindorff A."/>
            <person name="Ohm R.A."/>
            <person name="Martin F."/>
            <person name="Silar P."/>
            <person name="Natvig D.O."/>
            <person name="Lalanne C."/>
            <person name="Gautier V."/>
            <person name="Ament-Velasquez S.L."/>
            <person name="Kruys A."/>
            <person name="Hutchinson M.I."/>
            <person name="Powell A.J."/>
            <person name="Barry K."/>
            <person name="Miller A.N."/>
            <person name="Grigoriev I.V."/>
            <person name="Debuchy R."/>
            <person name="Gladieux P."/>
            <person name="Hiltunen Thoren M."/>
            <person name="Johannesson H."/>
        </authorList>
    </citation>
    <scope>NUCLEOTIDE SEQUENCE [LARGE SCALE GENOMIC DNA]</scope>
    <source>
        <strain evidence="2">CBS 340.73</strain>
    </source>
</reference>
<evidence type="ECO:0000313" key="2">
    <source>
        <dbReference type="Proteomes" id="UP001303473"/>
    </source>
</evidence>
<organism evidence="1 2">
    <name type="scientific">Diplogelasinospora grovesii</name>
    <dbReference type="NCBI Taxonomy" id="303347"/>
    <lineage>
        <taxon>Eukaryota</taxon>
        <taxon>Fungi</taxon>
        <taxon>Dikarya</taxon>
        <taxon>Ascomycota</taxon>
        <taxon>Pezizomycotina</taxon>
        <taxon>Sordariomycetes</taxon>
        <taxon>Sordariomycetidae</taxon>
        <taxon>Sordariales</taxon>
        <taxon>Diplogelasinosporaceae</taxon>
        <taxon>Diplogelasinospora</taxon>
    </lineage>
</organism>
<name>A0AAN6NDP5_9PEZI</name>
<evidence type="ECO:0000313" key="1">
    <source>
        <dbReference type="EMBL" id="KAK3943301.1"/>
    </source>
</evidence>
<dbReference type="EMBL" id="MU853767">
    <property type="protein sequence ID" value="KAK3943301.1"/>
    <property type="molecule type" value="Genomic_DNA"/>
</dbReference>
<dbReference type="Proteomes" id="UP001303473">
    <property type="component" value="Unassembled WGS sequence"/>
</dbReference>
<accession>A0AAN6NDP5</accession>
<dbReference type="AlphaFoldDB" id="A0AAN6NDP5"/>
<dbReference type="SUPFAM" id="SSF56112">
    <property type="entry name" value="Protein kinase-like (PK-like)"/>
    <property type="match status" value="1"/>
</dbReference>
<dbReference type="InterPro" id="IPR011009">
    <property type="entry name" value="Kinase-like_dom_sf"/>
</dbReference>
<proteinExistence type="predicted"/>
<gene>
    <name evidence="1" type="ORF">QBC46DRAFT_405599</name>
</gene>
<protein>
    <recommendedName>
        <fullName evidence="3">Aminoglycoside phosphotransferase domain-containing protein</fullName>
    </recommendedName>
</protein>
<sequence length="312" mass="36044">MDTDRGALVSCPYQKKRPTAFTHGLFLSPKYKGPQIRKTISPQTLFANSLTLQEVRDLIKYKYGLQKEAQMQKYAFEALQQTPDEHRRGFCIPEIYRVMVDEEGSAYTYIIMEYVCGKTLGALMDDDLHKELGLLTEPENSHLGVPFSRSYYEDKLEKAFKLLLSFPVPETVTAPGRWDGGHIKHPLFREFDAPIRYESIEMLEKHINAVAAHRVRDQDSALTVKLERKLHFVCSDLYEGNFMFTDAGDLYIIDFEQANFLPLSFMSFAVDTRMRAVCYMLYGKLDLPQENLPAMRKAQYWFSIAGWQLGRS</sequence>